<name>A0ABV9E898_9ACTN</name>
<dbReference type="EMBL" id="JBHSFN010000001">
    <property type="protein sequence ID" value="MFC4584776.1"/>
    <property type="molecule type" value="Genomic_DNA"/>
</dbReference>
<feature type="chain" id="PRO_5045731271" evidence="5">
    <location>
        <begin position="33"/>
        <end position="317"/>
    </location>
</feature>
<protein>
    <submittedName>
        <fullName evidence="6">Metal ABC transporter substrate-binding protein</fullName>
    </submittedName>
</protein>
<dbReference type="InterPro" id="IPR050492">
    <property type="entry name" value="Bact_metal-bind_prot9"/>
</dbReference>
<evidence type="ECO:0000256" key="3">
    <source>
        <dbReference type="ARBA" id="ARBA00022729"/>
    </source>
</evidence>
<evidence type="ECO:0000313" key="7">
    <source>
        <dbReference type="Proteomes" id="UP001595891"/>
    </source>
</evidence>
<organism evidence="6 7">
    <name type="scientific">Sphaerisporangium corydalis</name>
    <dbReference type="NCBI Taxonomy" id="1441875"/>
    <lineage>
        <taxon>Bacteria</taxon>
        <taxon>Bacillati</taxon>
        <taxon>Actinomycetota</taxon>
        <taxon>Actinomycetes</taxon>
        <taxon>Streptosporangiales</taxon>
        <taxon>Streptosporangiaceae</taxon>
        <taxon>Sphaerisporangium</taxon>
    </lineage>
</organism>
<gene>
    <name evidence="6" type="ORF">ACFO8L_01730</name>
</gene>
<reference evidence="7" key="1">
    <citation type="journal article" date="2019" name="Int. J. Syst. Evol. Microbiol.">
        <title>The Global Catalogue of Microorganisms (GCM) 10K type strain sequencing project: providing services to taxonomists for standard genome sequencing and annotation.</title>
        <authorList>
            <consortium name="The Broad Institute Genomics Platform"/>
            <consortium name="The Broad Institute Genome Sequencing Center for Infectious Disease"/>
            <person name="Wu L."/>
            <person name="Ma J."/>
        </authorList>
    </citation>
    <scope>NUCLEOTIDE SEQUENCE [LARGE SCALE GENOMIC DNA]</scope>
    <source>
        <strain evidence="7">CCUG 49560</strain>
    </source>
</reference>
<accession>A0ABV9E898</accession>
<evidence type="ECO:0000256" key="1">
    <source>
        <dbReference type="ARBA" id="ARBA00011028"/>
    </source>
</evidence>
<sequence length="317" mass="33083">MPLSSRYLRRKNPRLTLLGALLGGGALLAATACSGGSASAAQSGPPRVLAAFYPLEWISARAGGPDVTVTGLTQPGVEPHDLELTPRQIAAVEEADLVVYVKGVQPAVDEAVREHAEGRAFDAASAITTLPAVAGERAEGEGTYGRGAYDPHIWLDPARMATIVTELGKRLGKADAAHAAAYATRARSAAGDLGALDTEFRQGLATCASRTIVTSHTAFGYLADRYRLKQVGISGLDPDAEPSPARLAEVAGIARQERVTTIFTEELVSPKVAEVLAKEVGARTAVLNPVESRPPSGDYLTAARANLHTLRTALGCS</sequence>
<dbReference type="Gene3D" id="3.40.50.1980">
    <property type="entry name" value="Nitrogenase molybdenum iron protein domain"/>
    <property type="match status" value="2"/>
</dbReference>
<keyword evidence="7" id="KW-1185">Reference proteome</keyword>
<dbReference type="InterPro" id="IPR006127">
    <property type="entry name" value="ZnuA-like"/>
</dbReference>
<evidence type="ECO:0000313" key="6">
    <source>
        <dbReference type="EMBL" id="MFC4584776.1"/>
    </source>
</evidence>
<evidence type="ECO:0000256" key="4">
    <source>
        <dbReference type="RuleBase" id="RU003512"/>
    </source>
</evidence>
<keyword evidence="2 4" id="KW-0813">Transport</keyword>
<keyword evidence="3 5" id="KW-0732">Signal</keyword>
<evidence type="ECO:0000256" key="2">
    <source>
        <dbReference type="ARBA" id="ARBA00022448"/>
    </source>
</evidence>
<dbReference type="Pfam" id="PF01297">
    <property type="entry name" value="ZnuA"/>
    <property type="match status" value="1"/>
</dbReference>
<proteinExistence type="inferred from homology"/>
<feature type="signal peptide" evidence="5">
    <location>
        <begin position="1"/>
        <end position="32"/>
    </location>
</feature>
<dbReference type="SUPFAM" id="SSF53807">
    <property type="entry name" value="Helical backbone' metal receptor"/>
    <property type="match status" value="1"/>
</dbReference>
<dbReference type="PRINTS" id="PR00690">
    <property type="entry name" value="ADHESNFAMILY"/>
</dbReference>
<dbReference type="RefSeq" id="WP_262842789.1">
    <property type="nucleotide sequence ID" value="NZ_JANZYP010000013.1"/>
</dbReference>
<comment type="caution">
    <text evidence="6">The sequence shown here is derived from an EMBL/GenBank/DDBJ whole genome shotgun (WGS) entry which is preliminary data.</text>
</comment>
<dbReference type="Proteomes" id="UP001595891">
    <property type="component" value="Unassembled WGS sequence"/>
</dbReference>
<dbReference type="InterPro" id="IPR006128">
    <property type="entry name" value="Lipoprotein_PsaA-like"/>
</dbReference>
<dbReference type="PROSITE" id="PS51257">
    <property type="entry name" value="PROKAR_LIPOPROTEIN"/>
    <property type="match status" value="1"/>
</dbReference>
<dbReference type="PANTHER" id="PTHR42953:SF3">
    <property type="entry name" value="HIGH-AFFINITY ZINC UPTAKE SYSTEM PROTEIN ZNUA"/>
    <property type="match status" value="1"/>
</dbReference>
<evidence type="ECO:0000256" key="5">
    <source>
        <dbReference type="SAM" id="SignalP"/>
    </source>
</evidence>
<dbReference type="PANTHER" id="PTHR42953">
    <property type="entry name" value="HIGH-AFFINITY ZINC UPTAKE SYSTEM PROTEIN ZNUA-RELATED"/>
    <property type="match status" value="1"/>
</dbReference>
<comment type="similarity">
    <text evidence="1 4">Belongs to the bacterial solute-binding protein 9 family.</text>
</comment>